<evidence type="ECO:0000256" key="1">
    <source>
        <dbReference type="SAM" id="MobiDB-lite"/>
    </source>
</evidence>
<dbReference type="RefSeq" id="WP_323278398.1">
    <property type="nucleotide sequence ID" value="NZ_JAYGGQ010000004.1"/>
</dbReference>
<evidence type="ECO:0000313" key="3">
    <source>
        <dbReference type="Proteomes" id="UP001304769"/>
    </source>
</evidence>
<keyword evidence="3" id="KW-1185">Reference proteome</keyword>
<sequence length="95" mass="10097">MDAPQHSGPPMVWSADPHLSHGSAGPDPEAWSPERSSIRSVPAGELARRLGEVDLSVLRPAELVQFSLAAAHLAQWAEALRVSAVSRLARLADGQ</sequence>
<proteinExistence type="predicted"/>
<accession>A0ABU5T4T8</accession>
<evidence type="ECO:0000313" key="2">
    <source>
        <dbReference type="EMBL" id="MEA5454557.1"/>
    </source>
</evidence>
<dbReference type="Proteomes" id="UP001304769">
    <property type="component" value="Unassembled WGS sequence"/>
</dbReference>
<organism evidence="2 3">
    <name type="scientific">Sinomonas terricola</name>
    <dbReference type="NCBI Taxonomy" id="3110330"/>
    <lineage>
        <taxon>Bacteria</taxon>
        <taxon>Bacillati</taxon>
        <taxon>Actinomycetota</taxon>
        <taxon>Actinomycetes</taxon>
        <taxon>Micrococcales</taxon>
        <taxon>Micrococcaceae</taxon>
        <taxon>Sinomonas</taxon>
    </lineage>
</organism>
<protein>
    <submittedName>
        <fullName evidence="2">Uncharacterized protein</fullName>
    </submittedName>
</protein>
<name>A0ABU5T4T8_9MICC</name>
<gene>
    <name evidence="2" type="ORF">SPF06_07470</name>
</gene>
<dbReference type="EMBL" id="JAYGGQ010000004">
    <property type="protein sequence ID" value="MEA5454557.1"/>
    <property type="molecule type" value="Genomic_DNA"/>
</dbReference>
<comment type="caution">
    <text evidence="2">The sequence shown here is derived from an EMBL/GenBank/DDBJ whole genome shotgun (WGS) entry which is preliminary data.</text>
</comment>
<feature type="region of interest" description="Disordered" evidence="1">
    <location>
        <begin position="1"/>
        <end position="38"/>
    </location>
</feature>
<reference evidence="2 3" key="1">
    <citation type="submission" date="2023-12" db="EMBL/GenBank/DDBJ databases">
        <title>Sinomonas terricola sp. nov, isolated from litchi orchard soil in Guangdong, PR China.</title>
        <authorList>
            <person name="Jiaxin W."/>
            <person name="Yang Z."/>
            <person name="Honghui Z."/>
        </authorList>
    </citation>
    <scope>NUCLEOTIDE SEQUENCE [LARGE SCALE GENOMIC DNA]</scope>
    <source>
        <strain evidence="2 3">JGH33</strain>
    </source>
</reference>